<dbReference type="Proteomes" id="UP000001064">
    <property type="component" value="Unassembled WGS sequence"/>
</dbReference>
<dbReference type="InParanoid" id="F0ZUD1"/>
<reference evidence="2" key="1">
    <citation type="journal article" date="2011" name="Genome Biol.">
        <title>Comparative genomics of the social amoebae Dictyostelium discoideum and Dictyostelium purpureum.</title>
        <authorList>
            <consortium name="US DOE Joint Genome Institute (JGI-PGF)"/>
            <person name="Sucgang R."/>
            <person name="Kuo A."/>
            <person name="Tian X."/>
            <person name="Salerno W."/>
            <person name="Parikh A."/>
            <person name="Feasley C.L."/>
            <person name="Dalin E."/>
            <person name="Tu H."/>
            <person name="Huang E."/>
            <person name="Barry K."/>
            <person name="Lindquist E."/>
            <person name="Shapiro H."/>
            <person name="Bruce D."/>
            <person name="Schmutz J."/>
            <person name="Salamov A."/>
            <person name="Fey P."/>
            <person name="Gaudet P."/>
            <person name="Anjard C."/>
            <person name="Babu M.M."/>
            <person name="Basu S."/>
            <person name="Bushmanova Y."/>
            <person name="van der Wel H."/>
            <person name="Katoh-Kurasawa M."/>
            <person name="Dinh C."/>
            <person name="Coutinho P.M."/>
            <person name="Saito T."/>
            <person name="Elias M."/>
            <person name="Schaap P."/>
            <person name="Kay R.R."/>
            <person name="Henrissat B."/>
            <person name="Eichinger L."/>
            <person name="Rivero F."/>
            <person name="Putnam N.H."/>
            <person name="West C.M."/>
            <person name="Loomis W.F."/>
            <person name="Chisholm R.L."/>
            <person name="Shaulsky G."/>
            <person name="Strassmann J.E."/>
            <person name="Queller D.C."/>
            <person name="Kuspa A."/>
            <person name="Grigoriev I.V."/>
        </authorList>
    </citation>
    <scope>NUCLEOTIDE SEQUENCE [LARGE SCALE GENOMIC DNA]</scope>
    <source>
        <strain evidence="2">QSDP1</strain>
    </source>
</reference>
<accession>F0ZUD1</accession>
<name>F0ZUD1_DICPU</name>
<sequence length="516" mass="60863">MLPNYILKIIIKIICNHINYHNKSLKFDSRKNDEPNKQLTLNLALVSHLFFDTVSSLLDVSVNFNYDPSFYSFIKDLVEKKVEYVDSLPSYNSNIQCNNNNNNNNKYSIIKIENVKSIRLDYIFLFGDSYFCYQIYEPNQIGRGFRLIKFSLYSEIFKKIKEIKQLKRILIRNFTNRCANYSFKIDDLIQMGYKNIQFSEICILQDSNLNDIKPIKKINSLIIYSNFGDGVYDSVKQFEKNLERLVFKSEKPPIKQLAGIHVDQSKDNFTVDYKHSSAIQGINYFRGIKNIVLESIVSFDNLNTIMECTPCLLELNFTVCFNHLIFSLSSEDNLKQLGYKSDYYCIGGCCEERTQDEKREKSKKKKQDVLQYFPLLLESSKNNTTITKIVLNHNCKVFPKRMDSSDVINNKHMDRRYSSFLESFTKFIISLPLLDTLIINGINNPIIFKYLIQTLKNKNIQNYHQTLGFSWLPFEQKYNKVFDILVKENEHIKSFKYYSQAIRGYDVEYYYNYNKE</sequence>
<keyword evidence="2" id="KW-1185">Reference proteome</keyword>
<dbReference type="KEGG" id="dpp:DICPUDRAFT_81716"/>
<evidence type="ECO:0000313" key="2">
    <source>
        <dbReference type="Proteomes" id="UP000001064"/>
    </source>
</evidence>
<dbReference type="EMBL" id="GL871192">
    <property type="protein sequence ID" value="EGC32456.1"/>
    <property type="molecule type" value="Genomic_DNA"/>
</dbReference>
<dbReference type="RefSeq" id="XP_003291028.1">
    <property type="nucleotide sequence ID" value="XM_003290980.1"/>
</dbReference>
<dbReference type="PANTHER" id="PTHR32556:SF7">
    <property type="entry name" value="F-BOX DOMAIN-CONTAINING PROTEIN-RELATED"/>
    <property type="match status" value="1"/>
</dbReference>
<dbReference type="GeneID" id="10508947"/>
<dbReference type="VEuPathDB" id="AmoebaDB:DICPUDRAFT_81716"/>
<protein>
    <submittedName>
        <fullName evidence="1">Uncharacterized protein</fullName>
    </submittedName>
</protein>
<evidence type="ECO:0000313" key="1">
    <source>
        <dbReference type="EMBL" id="EGC32456.1"/>
    </source>
</evidence>
<dbReference type="AlphaFoldDB" id="F0ZUD1"/>
<proteinExistence type="predicted"/>
<organism evidence="1 2">
    <name type="scientific">Dictyostelium purpureum</name>
    <name type="common">Slime mold</name>
    <dbReference type="NCBI Taxonomy" id="5786"/>
    <lineage>
        <taxon>Eukaryota</taxon>
        <taxon>Amoebozoa</taxon>
        <taxon>Evosea</taxon>
        <taxon>Eumycetozoa</taxon>
        <taxon>Dictyostelia</taxon>
        <taxon>Dictyosteliales</taxon>
        <taxon>Dictyosteliaceae</taxon>
        <taxon>Dictyostelium</taxon>
    </lineage>
</organism>
<gene>
    <name evidence="1" type="ORF">DICPUDRAFT_81716</name>
</gene>
<dbReference type="PANTHER" id="PTHR32556">
    <property type="entry name" value="F-BOX DOMAIN-CONTAINING PROTEIN-RELATED-RELATED"/>
    <property type="match status" value="1"/>
</dbReference>
<dbReference type="FunCoup" id="F0ZUD1">
    <property type="interactions" value="3"/>
</dbReference>